<sequence>MMKHILNFTIAAVVTMFTMASCTKFDIVDTGSSNGDHDMVMWDYFKADPYNWDSIMVMANHAGVKDIFDGTSKYGKDITFFGITNHSIRRYLLTNDLQKVTDIPADECREIILSNLIAGAMLVDDFIEGKPSEDTNELIGTGGKKYTTFSGKTLWIYTIKEPFGGVPQAGAKSIQIVALDTQKRIRVASTDIKTRTGVVQALDYNFTIKDI</sequence>
<evidence type="ECO:0000313" key="2">
    <source>
        <dbReference type="EMBL" id="SJZ44762.1"/>
    </source>
</evidence>
<feature type="signal peptide" evidence="1">
    <location>
        <begin position="1"/>
        <end position="20"/>
    </location>
</feature>
<protein>
    <recommendedName>
        <fullName evidence="4">Fasciclin</fullName>
    </recommendedName>
</protein>
<reference evidence="2 3" key="1">
    <citation type="submission" date="2017-02" db="EMBL/GenBank/DDBJ databases">
        <authorList>
            <person name="Peterson S.W."/>
        </authorList>
    </citation>
    <scope>NUCLEOTIDE SEQUENCE [LARGE SCALE GENOMIC DNA]</scope>
    <source>
        <strain evidence="2 3">ATCC 700135</strain>
    </source>
</reference>
<evidence type="ECO:0000256" key="1">
    <source>
        <dbReference type="SAM" id="SignalP"/>
    </source>
</evidence>
<name>A0A1T4KQT4_PORCN</name>
<evidence type="ECO:0008006" key="4">
    <source>
        <dbReference type="Google" id="ProtNLM"/>
    </source>
</evidence>
<dbReference type="Proteomes" id="UP000189956">
    <property type="component" value="Unassembled WGS sequence"/>
</dbReference>
<keyword evidence="1" id="KW-0732">Signal</keyword>
<evidence type="ECO:0000313" key="3">
    <source>
        <dbReference type="Proteomes" id="UP000189956"/>
    </source>
</evidence>
<dbReference type="RefSeq" id="WP_234394700.1">
    <property type="nucleotide sequence ID" value="NZ_CALTZT010000121.1"/>
</dbReference>
<dbReference type="Gene3D" id="2.30.180.10">
    <property type="entry name" value="FAS1 domain"/>
    <property type="match status" value="1"/>
</dbReference>
<feature type="chain" id="PRO_5012413889" description="Fasciclin" evidence="1">
    <location>
        <begin position="21"/>
        <end position="211"/>
    </location>
</feature>
<dbReference type="EMBL" id="FUWL01000005">
    <property type="protein sequence ID" value="SJZ44762.1"/>
    <property type="molecule type" value="Genomic_DNA"/>
</dbReference>
<dbReference type="InterPro" id="IPR036378">
    <property type="entry name" value="FAS1_dom_sf"/>
</dbReference>
<proteinExistence type="predicted"/>
<dbReference type="PROSITE" id="PS51257">
    <property type="entry name" value="PROKAR_LIPOPROTEIN"/>
    <property type="match status" value="1"/>
</dbReference>
<dbReference type="AlphaFoldDB" id="A0A1T4KQT4"/>
<gene>
    <name evidence="2" type="ORF">SAMN02745205_00840</name>
</gene>
<accession>A0A1T4KQT4</accession>
<organism evidence="2 3">
    <name type="scientific">Porphyromonas cangingivalis</name>
    <dbReference type="NCBI Taxonomy" id="36874"/>
    <lineage>
        <taxon>Bacteria</taxon>
        <taxon>Pseudomonadati</taxon>
        <taxon>Bacteroidota</taxon>
        <taxon>Bacteroidia</taxon>
        <taxon>Bacteroidales</taxon>
        <taxon>Porphyromonadaceae</taxon>
        <taxon>Porphyromonas</taxon>
    </lineage>
</organism>